<organism evidence="1 2">
    <name type="scientific">Panagrolaimus sp. ES5</name>
    <dbReference type="NCBI Taxonomy" id="591445"/>
    <lineage>
        <taxon>Eukaryota</taxon>
        <taxon>Metazoa</taxon>
        <taxon>Ecdysozoa</taxon>
        <taxon>Nematoda</taxon>
        <taxon>Chromadorea</taxon>
        <taxon>Rhabditida</taxon>
        <taxon>Tylenchina</taxon>
        <taxon>Panagrolaimomorpha</taxon>
        <taxon>Panagrolaimoidea</taxon>
        <taxon>Panagrolaimidae</taxon>
        <taxon>Panagrolaimus</taxon>
    </lineage>
</organism>
<dbReference type="Proteomes" id="UP000887579">
    <property type="component" value="Unplaced"/>
</dbReference>
<sequence>GDFIIDGSSVSVSSAAPKTSESSSSYSGFVSERSYPDYSYPHETWTQSSVPTSRFNEQAFVRPFEQRKRTFMETAYGIPNEYNTPTPGMFPPNAGGSQALASGFETLNLNQLPANNHEMMTYLLAQNSRGMPPPPSQMPRYQHHQAPPMHVRGKYEHNGPGRGRYDHPYQTPYHHEDNYY</sequence>
<evidence type="ECO:0000313" key="1">
    <source>
        <dbReference type="Proteomes" id="UP000887579"/>
    </source>
</evidence>
<dbReference type="WBParaSite" id="ES5_v2.g28023.t1">
    <property type="protein sequence ID" value="ES5_v2.g28023.t1"/>
    <property type="gene ID" value="ES5_v2.g28023"/>
</dbReference>
<reference evidence="2" key="1">
    <citation type="submission" date="2022-11" db="UniProtKB">
        <authorList>
            <consortium name="WormBaseParasite"/>
        </authorList>
    </citation>
    <scope>IDENTIFICATION</scope>
</reference>
<accession>A0AC34GE75</accession>
<proteinExistence type="predicted"/>
<evidence type="ECO:0000313" key="2">
    <source>
        <dbReference type="WBParaSite" id="ES5_v2.g28023.t1"/>
    </source>
</evidence>
<protein>
    <submittedName>
        <fullName evidence="2">Uncharacterized protein</fullName>
    </submittedName>
</protein>
<name>A0AC34GE75_9BILA</name>